<evidence type="ECO:0008006" key="3">
    <source>
        <dbReference type="Google" id="ProtNLM"/>
    </source>
</evidence>
<sequence length="243" mass="27327">MNYIHTTKQNYEHYASGKVLYNAPGTTSFPVRLASEIIQRCFQLLRAKGVTGPYHLYDPCCGSGYMLTVLGMLHQDQITRITASDRDEAMVELARQNLSLLHPDGLTKRRRQLSELSERHQKLSHAEALHSADYLMDLITPSPIPSFTCFKADSTIDNSGDERCRNAQIILTDLPYGGIVNWISSSTSPVHDFFESIHKVADSASCVIAVAADKSQSLKHDKFKRLQYQKIGKRHFAIFEPLA</sequence>
<reference evidence="1 2" key="1">
    <citation type="submission" date="2024-09" db="EMBL/GenBank/DDBJ databases">
        <authorList>
            <person name="Sun Q."/>
            <person name="Mori K."/>
        </authorList>
    </citation>
    <scope>NUCLEOTIDE SEQUENCE [LARGE SCALE GENOMIC DNA]</scope>
    <source>
        <strain evidence="1 2">CCM 4839</strain>
    </source>
</reference>
<organism evidence="1 2">
    <name type="scientific">Paenibacillus mendelii</name>
    <dbReference type="NCBI Taxonomy" id="206163"/>
    <lineage>
        <taxon>Bacteria</taxon>
        <taxon>Bacillati</taxon>
        <taxon>Bacillota</taxon>
        <taxon>Bacilli</taxon>
        <taxon>Bacillales</taxon>
        <taxon>Paenibacillaceae</taxon>
        <taxon>Paenibacillus</taxon>
    </lineage>
</organism>
<dbReference type="Gene3D" id="3.40.50.150">
    <property type="entry name" value="Vaccinia Virus protein VP39"/>
    <property type="match status" value="1"/>
</dbReference>
<proteinExistence type="predicted"/>
<keyword evidence="2" id="KW-1185">Reference proteome</keyword>
<accession>A0ABV6J3X7</accession>
<dbReference type="InterPro" id="IPR029063">
    <property type="entry name" value="SAM-dependent_MTases_sf"/>
</dbReference>
<gene>
    <name evidence="1" type="ORF">ACFFJ8_04260</name>
</gene>
<dbReference type="InterPro" id="IPR024268">
    <property type="entry name" value="AviRa"/>
</dbReference>
<dbReference type="SUPFAM" id="SSF53335">
    <property type="entry name" value="S-adenosyl-L-methionine-dependent methyltransferases"/>
    <property type="match status" value="1"/>
</dbReference>
<name>A0ABV6J3X7_9BACL</name>
<comment type="caution">
    <text evidence="1">The sequence shown here is derived from an EMBL/GenBank/DDBJ whole genome shotgun (WGS) entry which is preliminary data.</text>
</comment>
<dbReference type="Pfam" id="PF11599">
    <property type="entry name" value="AviRa"/>
    <property type="match status" value="1"/>
</dbReference>
<protein>
    <recommendedName>
        <fullName evidence="3">rRNA methyltransferase</fullName>
    </recommendedName>
</protein>
<evidence type="ECO:0000313" key="2">
    <source>
        <dbReference type="Proteomes" id="UP001589818"/>
    </source>
</evidence>
<dbReference type="EMBL" id="JBHLVF010000008">
    <property type="protein sequence ID" value="MFC0390589.1"/>
    <property type="molecule type" value="Genomic_DNA"/>
</dbReference>
<evidence type="ECO:0000313" key="1">
    <source>
        <dbReference type="EMBL" id="MFC0390589.1"/>
    </source>
</evidence>
<dbReference type="Proteomes" id="UP001589818">
    <property type="component" value="Unassembled WGS sequence"/>
</dbReference>
<dbReference type="Gene3D" id="1.10.287.540">
    <property type="entry name" value="Helix hairpin bin"/>
    <property type="match status" value="1"/>
</dbReference>
<dbReference type="RefSeq" id="WP_204820201.1">
    <property type="nucleotide sequence ID" value="NZ_JANHOF010000010.1"/>
</dbReference>